<evidence type="ECO:0000259" key="2">
    <source>
        <dbReference type="PROSITE" id="PS50858"/>
    </source>
</evidence>
<accession>A0A9P1H956</accession>
<dbReference type="PROSITE" id="PS50858">
    <property type="entry name" value="BSD"/>
    <property type="match status" value="1"/>
</dbReference>
<feature type="region of interest" description="Disordered" evidence="1">
    <location>
        <begin position="101"/>
        <end position="121"/>
    </location>
</feature>
<dbReference type="Pfam" id="PF03909">
    <property type="entry name" value="BSD"/>
    <property type="match status" value="1"/>
</dbReference>
<dbReference type="EMBL" id="CALLCH030000016">
    <property type="protein sequence ID" value="CAI4217484.1"/>
    <property type="molecule type" value="Genomic_DNA"/>
</dbReference>
<feature type="domain" description="BSD" evidence="2">
    <location>
        <begin position="203"/>
        <end position="255"/>
    </location>
</feature>
<dbReference type="GO" id="GO:0005737">
    <property type="term" value="C:cytoplasm"/>
    <property type="evidence" value="ECO:0007669"/>
    <property type="project" value="TreeGrafter"/>
</dbReference>
<comment type="caution">
    <text evidence="3">The sequence shown here is derived from an EMBL/GenBank/DDBJ whole genome shotgun (WGS) entry which is preliminary data.</text>
</comment>
<organism evidence="3 4">
    <name type="scientific">Parascedosporium putredinis</name>
    <dbReference type="NCBI Taxonomy" id="1442378"/>
    <lineage>
        <taxon>Eukaryota</taxon>
        <taxon>Fungi</taxon>
        <taxon>Dikarya</taxon>
        <taxon>Ascomycota</taxon>
        <taxon>Pezizomycotina</taxon>
        <taxon>Sordariomycetes</taxon>
        <taxon>Hypocreomycetidae</taxon>
        <taxon>Microascales</taxon>
        <taxon>Microascaceae</taxon>
        <taxon>Parascedosporium</taxon>
    </lineage>
</organism>
<gene>
    <name evidence="3" type="ORF">PPNO1_LOCUS7091</name>
</gene>
<name>A0A9P1H956_9PEZI</name>
<evidence type="ECO:0000256" key="1">
    <source>
        <dbReference type="SAM" id="MobiDB-lite"/>
    </source>
</evidence>
<protein>
    <recommendedName>
        <fullName evidence="2">BSD domain-containing protein</fullName>
    </recommendedName>
</protein>
<dbReference type="SUPFAM" id="SSF140383">
    <property type="entry name" value="BSD domain-like"/>
    <property type="match status" value="1"/>
</dbReference>
<feature type="region of interest" description="Disordered" evidence="1">
    <location>
        <begin position="268"/>
        <end position="366"/>
    </location>
</feature>
<dbReference type="AlphaFoldDB" id="A0A9P1H956"/>
<evidence type="ECO:0000313" key="4">
    <source>
        <dbReference type="Proteomes" id="UP000838763"/>
    </source>
</evidence>
<feature type="compositionally biased region" description="Basic and acidic residues" evidence="1">
    <location>
        <begin position="16"/>
        <end position="25"/>
    </location>
</feature>
<dbReference type="Gene3D" id="1.10.3970.10">
    <property type="entry name" value="BSD domain"/>
    <property type="match status" value="1"/>
</dbReference>
<dbReference type="SMART" id="SM00751">
    <property type="entry name" value="BSD"/>
    <property type="match status" value="1"/>
</dbReference>
<dbReference type="InterPro" id="IPR035925">
    <property type="entry name" value="BSD_dom_sf"/>
</dbReference>
<dbReference type="PANTHER" id="PTHR16019:SF5">
    <property type="entry name" value="BSD DOMAIN-CONTAINING PROTEIN 1"/>
    <property type="match status" value="1"/>
</dbReference>
<dbReference type="PANTHER" id="PTHR16019">
    <property type="entry name" value="SYNAPSE-ASSOCIATED PROTEIN"/>
    <property type="match status" value="1"/>
</dbReference>
<dbReference type="InterPro" id="IPR005607">
    <property type="entry name" value="BSD_dom"/>
</dbReference>
<keyword evidence="4" id="KW-1185">Reference proteome</keyword>
<feature type="compositionally biased region" description="Acidic residues" evidence="1">
    <location>
        <begin position="270"/>
        <end position="286"/>
    </location>
</feature>
<feature type="compositionally biased region" description="Polar residues" evidence="1">
    <location>
        <begin position="26"/>
        <end position="36"/>
    </location>
</feature>
<reference evidence="3" key="1">
    <citation type="submission" date="2022-11" db="EMBL/GenBank/DDBJ databases">
        <authorList>
            <person name="Scott C."/>
            <person name="Bruce N."/>
        </authorList>
    </citation>
    <scope>NUCLEOTIDE SEQUENCE</scope>
</reference>
<dbReference type="InterPro" id="IPR051494">
    <property type="entry name" value="BSD_domain-containing"/>
</dbReference>
<dbReference type="OrthoDB" id="73788at2759"/>
<sequence>MDIAYDHIQENSLPRAGEESKDGSRTDQPQQPTLNEDIQEAYKAFSSSAWGSKIGGFFGTVVKQGGQVYTQAQQELTAAGGEATRGFSDLREAVINRTRSLSLTAAGPNQPGPADENTRDAEDAADEALLRFGSNMRDFLKGAITIAPPTDDSGEGSTVMFESKDAQGKRVIHTSRFDAQLHVIHTSLDGFSKDPESEEFGPWAADFDAEKKTTDISNDLAKYPELRATMERLVPDTIPYADFWKRYYLLRHTIETAEARRRDLLKAASAEDEVGWGDDSDDDDADSTSPAQEAKRSGSAGSSTTIHPPVPAAVSSLKPRKSNDEKSQPDSEASYDVVGARSGVPSQAPNSPKDSKKDEESDDDWE</sequence>
<feature type="region of interest" description="Disordered" evidence="1">
    <location>
        <begin position="1"/>
        <end position="36"/>
    </location>
</feature>
<evidence type="ECO:0000313" key="3">
    <source>
        <dbReference type="EMBL" id="CAI4217484.1"/>
    </source>
</evidence>
<dbReference type="Proteomes" id="UP000838763">
    <property type="component" value="Unassembled WGS sequence"/>
</dbReference>
<proteinExistence type="predicted"/>